<feature type="region of interest" description="Disordered" evidence="1">
    <location>
        <begin position="82"/>
        <end position="105"/>
    </location>
</feature>
<gene>
    <name evidence="2" type="ORF">BDY21DRAFT_130476</name>
</gene>
<name>A0A6A6NPU0_9PEZI</name>
<proteinExistence type="predicted"/>
<dbReference type="EMBL" id="MU001698">
    <property type="protein sequence ID" value="KAF2453392.1"/>
    <property type="molecule type" value="Genomic_DNA"/>
</dbReference>
<feature type="compositionally biased region" description="Basic residues" evidence="1">
    <location>
        <begin position="90"/>
        <end position="100"/>
    </location>
</feature>
<evidence type="ECO:0000256" key="1">
    <source>
        <dbReference type="SAM" id="MobiDB-lite"/>
    </source>
</evidence>
<feature type="region of interest" description="Disordered" evidence="1">
    <location>
        <begin position="1"/>
        <end position="20"/>
    </location>
</feature>
<protein>
    <submittedName>
        <fullName evidence="2">Uncharacterized protein</fullName>
    </submittedName>
</protein>
<reference evidence="2" key="1">
    <citation type="journal article" date="2020" name="Stud. Mycol.">
        <title>101 Dothideomycetes genomes: a test case for predicting lifestyles and emergence of pathogens.</title>
        <authorList>
            <person name="Haridas S."/>
            <person name="Albert R."/>
            <person name="Binder M."/>
            <person name="Bloem J."/>
            <person name="Labutti K."/>
            <person name="Salamov A."/>
            <person name="Andreopoulos B."/>
            <person name="Baker S."/>
            <person name="Barry K."/>
            <person name="Bills G."/>
            <person name="Bluhm B."/>
            <person name="Cannon C."/>
            <person name="Castanera R."/>
            <person name="Culley D."/>
            <person name="Daum C."/>
            <person name="Ezra D."/>
            <person name="Gonzalez J."/>
            <person name="Henrissat B."/>
            <person name="Kuo A."/>
            <person name="Liang C."/>
            <person name="Lipzen A."/>
            <person name="Lutzoni F."/>
            <person name="Magnuson J."/>
            <person name="Mondo S."/>
            <person name="Nolan M."/>
            <person name="Ohm R."/>
            <person name="Pangilinan J."/>
            <person name="Park H.-J."/>
            <person name="Ramirez L."/>
            <person name="Alfaro M."/>
            <person name="Sun H."/>
            <person name="Tritt A."/>
            <person name="Yoshinaga Y."/>
            <person name="Zwiers L.-H."/>
            <person name="Turgeon B."/>
            <person name="Goodwin S."/>
            <person name="Spatafora J."/>
            <person name="Crous P."/>
            <person name="Grigoriev I."/>
        </authorList>
    </citation>
    <scope>NUCLEOTIDE SEQUENCE</scope>
    <source>
        <strain evidence="2">ATCC 16933</strain>
    </source>
</reference>
<evidence type="ECO:0000313" key="2">
    <source>
        <dbReference type="EMBL" id="KAF2453392.1"/>
    </source>
</evidence>
<keyword evidence="3" id="KW-1185">Reference proteome</keyword>
<accession>A0A6A6NPU0</accession>
<dbReference type="Proteomes" id="UP000799766">
    <property type="component" value="Unassembled WGS sequence"/>
</dbReference>
<evidence type="ECO:0000313" key="3">
    <source>
        <dbReference type="Proteomes" id="UP000799766"/>
    </source>
</evidence>
<sequence length="235" mass="25278">MRVRGAEVGGGGPGVMDDLEEGVPTRLPLAFRQHHHSPPPTYANKSKGLASSRNRNRCAALRCACSRGPTAVRLSHVRLPSRRCDSPSQRPRRWARHLTRPHSVPGAGGRWLCPSCRRTAWAPPATVASPRAPQVGRCLRLSSHQSVGHQGIWCGALACESGAEGGWKVARERYLRRSRPGFGPGLVESGGGIGCSPCLHNPASLHTSLSNPVHFASLLGWSPLSVDILRWPTAL</sequence>
<organism evidence="2 3">
    <name type="scientific">Lineolata rhizophorae</name>
    <dbReference type="NCBI Taxonomy" id="578093"/>
    <lineage>
        <taxon>Eukaryota</taxon>
        <taxon>Fungi</taxon>
        <taxon>Dikarya</taxon>
        <taxon>Ascomycota</taxon>
        <taxon>Pezizomycotina</taxon>
        <taxon>Dothideomycetes</taxon>
        <taxon>Dothideomycetes incertae sedis</taxon>
        <taxon>Lineolatales</taxon>
        <taxon>Lineolataceae</taxon>
        <taxon>Lineolata</taxon>
    </lineage>
</organism>
<dbReference type="AlphaFoldDB" id="A0A6A6NPU0"/>